<feature type="compositionally biased region" description="Polar residues" evidence="6">
    <location>
        <begin position="596"/>
        <end position="608"/>
    </location>
</feature>
<dbReference type="PANTHER" id="PTHR24379:SF121">
    <property type="entry name" value="C2H2-TYPE DOMAIN-CONTAINING PROTEIN"/>
    <property type="match status" value="1"/>
</dbReference>
<dbReference type="Proteomes" id="UP001186944">
    <property type="component" value="Unassembled WGS sequence"/>
</dbReference>
<dbReference type="FunFam" id="3.30.160.60:FF:000264">
    <property type="entry name" value="Zinc finger protein 236"/>
    <property type="match status" value="1"/>
</dbReference>
<dbReference type="FunFam" id="3.30.160.60:FF:002326">
    <property type="entry name" value="B-cell CLL/lymphoma 6 member B protein"/>
    <property type="match status" value="1"/>
</dbReference>
<proteinExistence type="predicted"/>
<keyword evidence="9" id="KW-1185">Reference proteome</keyword>
<keyword evidence="4" id="KW-0862">Zinc</keyword>
<keyword evidence="2" id="KW-0677">Repeat</keyword>
<feature type="region of interest" description="Disordered" evidence="6">
    <location>
        <begin position="566"/>
        <end position="585"/>
    </location>
</feature>
<gene>
    <name evidence="8" type="ORF">FSP39_008434</name>
</gene>
<feature type="domain" description="C2H2-type" evidence="7">
    <location>
        <begin position="484"/>
        <end position="511"/>
    </location>
</feature>
<evidence type="ECO:0000256" key="4">
    <source>
        <dbReference type="ARBA" id="ARBA00022833"/>
    </source>
</evidence>
<dbReference type="PANTHER" id="PTHR24379">
    <property type="entry name" value="KRAB AND ZINC FINGER DOMAIN-CONTAINING"/>
    <property type="match status" value="1"/>
</dbReference>
<dbReference type="EMBL" id="VSWD01000009">
    <property type="protein sequence ID" value="KAK3092888.1"/>
    <property type="molecule type" value="Genomic_DNA"/>
</dbReference>
<feature type="region of interest" description="Disordered" evidence="6">
    <location>
        <begin position="593"/>
        <end position="624"/>
    </location>
</feature>
<keyword evidence="3 5" id="KW-0863">Zinc-finger</keyword>
<organism evidence="8 9">
    <name type="scientific">Pinctada imbricata</name>
    <name type="common">Atlantic pearl-oyster</name>
    <name type="synonym">Pinctada martensii</name>
    <dbReference type="NCBI Taxonomy" id="66713"/>
    <lineage>
        <taxon>Eukaryota</taxon>
        <taxon>Metazoa</taxon>
        <taxon>Spiralia</taxon>
        <taxon>Lophotrochozoa</taxon>
        <taxon>Mollusca</taxon>
        <taxon>Bivalvia</taxon>
        <taxon>Autobranchia</taxon>
        <taxon>Pteriomorphia</taxon>
        <taxon>Pterioida</taxon>
        <taxon>Pterioidea</taxon>
        <taxon>Pteriidae</taxon>
        <taxon>Pinctada</taxon>
    </lineage>
</organism>
<feature type="compositionally biased region" description="Polar residues" evidence="6">
    <location>
        <begin position="566"/>
        <end position="577"/>
    </location>
</feature>
<evidence type="ECO:0000256" key="5">
    <source>
        <dbReference type="PROSITE-ProRule" id="PRU00042"/>
    </source>
</evidence>
<dbReference type="PROSITE" id="PS50157">
    <property type="entry name" value="ZINC_FINGER_C2H2_2"/>
    <property type="match status" value="4"/>
</dbReference>
<dbReference type="InterPro" id="IPR013087">
    <property type="entry name" value="Znf_C2H2_type"/>
</dbReference>
<evidence type="ECO:0000313" key="8">
    <source>
        <dbReference type="EMBL" id="KAK3092888.1"/>
    </source>
</evidence>
<feature type="domain" description="C2H2-type" evidence="7">
    <location>
        <begin position="456"/>
        <end position="483"/>
    </location>
</feature>
<name>A0AA89BW02_PINIB</name>
<reference evidence="8" key="1">
    <citation type="submission" date="2019-08" db="EMBL/GenBank/DDBJ databases">
        <title>The improved chromosome-level genome for the pearl oyster Pinctada fucata martensii using PacBio sequencing and Hi-C.</title>
        <authorList>
            <person name="Zheng Z."/>
        </authorList>
    </citation>
    <scope>NUCLEOTIDE SEQUENCE</scope>
    <source>
        <strain evidence="8">ZZ-2019</strain>
        <tissue evidence="8">Adductor muscle</tissue>
    </source>
</reference>
<protein>
    <recommendedName>
        <fullName evidence="7">C2H2-type domain-containing protein</fullName>
    </recommendedName>
</protein>
<dbReference type="SMART" id="SM00355">
    <property type="entry name" value="ZnF_C2H2"/>
    <property type="match status" value="4"/>
</dbReference>
<dbReference type="SUPFAM" id="SSF57667">
    <property type="entry name" value="beta-beta-alpha zinc fingers"/>
    <property type="match status" value="2"/>
</dbReference>
<evidence type="ECO:0000259" key="7">
    <source>
        <dbReference type="PROSITE" id="PS50157"/>
    </source>
</evidence>
<feature type="region of interest" description="Disordered" evidence="6">
    <location>
        <begin position="255"/>
        <end position="276"/>
    </location>
</feature>
<feature type="compositionally biased region" description="Low complexity" evidence="6">
    <location>
        <begin position="138"/>
        <end position="152"/>
    </location>
</feature>
<feature type="region of interest" description="Disordered" evidence="6">
    <location>
        <begin position="196"/>
        <end position="225"/>
    </location>
</feature>
<dbReference type="InterPro" id="IPR036236">
    <property type="entry name" value="Znf_C2H2_sf"/>
</dbReference>
<evidence type="ECO:0000256" key="6">
    <source>
        <dbReference type="SAM" id="MobiDB-lite"/>
    </source>
</evidence>
<feature type="compositionally biased region" description="Polar residues" evidence="6">
    <location>
        <begin position="118"/>
        <end position="127"/>
    </location>
</feature>
<evidence type="ECO:0000256" key="1">
    <source>
        <dbReference type="ARBA" id="ARBA00022723"/>
    </source>
</evidence>
<dbReference type="PROSITE" id="PS00028">
    <property type="entry name" value="ZINC_FINGER_C2H2_1"/>
    <property type="match status" value="3"/>
</dbReference>
<feature type="region of interest" description="Disordered" evidence="6">
    <location>
        <begin position="116"/>
        <end position="160"/>
    </location>
</feature>
<feature type="compositionally biased region" description="Basic and acidic residues" evidence="6">
    <location>
        <begin position="213"/>
        <end position="225"/>
    </location>
</feature>
<evidence type="ECO:0000256" key="3">
    <source>
        <dbReference type="ARBA" id="ARBA00022771"/>
    </source>
</evidence>
<feature type="domain" description="C2H2-type" evidence="7">
    <location>
        <begin position="512"/>
        <end position="535"/>
    </location>
</feature>
<evidence type="ECO:0000256" key="2">
    <source>
        <dbReference type="ARBA" id="ARBA00022737"/>
    </source>
</evidence>
<dbReference type="Pfam" id="PF00096">
    <property type="entry name" value="zf-C2H2"/>
    <property type="match status" value="3"/>
</dbReference>
<comment type="caution">
    <text evidence="8">The sequence shown here is derived from an EMBL/GenBank/DDBJ whole genome shotgun (WGS) entry which is preliminary data.</text>
</comment>
<keyword evidence="1" id="KW-0479">Metal-binding</keyword>
<evidence type="ECO:0000313" key="9">
    <source>
        <dbReference type="Proteomes" id="UP001186944"/>
    </source>
</evidence>
<feature type="domain" description="C2H2-type" evidence="7">
    <location>
        <begin position="427"/>
        <end position="455"/>
    </location>
</feature>
<dbReference type="GO" id="GO:0008270">
    <property type="term" value="F:zinc ion binding"/>
    <property type="evidence" value="ECO:0007669"/>
    <property type="project" value="UniProtKB-KW"/>
</dbReference>
<sequence>MHTLELLDLDQIKMLSEKYLISYFAELSSNEMTRNFVYTCHLMPRVCKEQFKSFGNENQARLKVKKHLLKHLEQLTAEKNDPSNEGDFKFTAEPLHVRDKKLQDAAIINTKKKGRDSGVTSVYQRTSRPGFAPGKGLTKFTNLKNSSNSSSDNTEKENTQVHHLEHDMVDSVDREEELQEDDSNRHLLIVRKIQLKKKGSDAPTSSKTFIGKRRIESQKQKSEKQRIAENEQFIIDLLSRNQPHHDHSYTTIFGRKRGHEDVEDDSATDDVDSGPDLTARYGSRVIHQHKQSEPILCLGNVSVMDELSSSGASTDEASKTIIVCAEEIIDDAPDNEVDLVDGIEPRKSLDGSPGFGVSFGYPPMPKCPLAKCGRITDDTIFEQDDVDDLRELQNQKKIMEGSPDWERKTALRLIRELKGKKDFKKPLYCKLCRGKTFTATATLIYHYRSHAGIKPFVCLICNTTFTRQHSLNYHMLIHNNQSRFTCKDCGRKFRHPSHFKEHLRRHTGETPFVCTDCPCRFKTRNTYKRHLKTRHGKLLTATGIHQLSVEEFAKIRTRRSIRTGNQRAVKPNKSTPGKYTRIESIDLPLPGKKMTLYSSGSQNQGSENVDSDSEGDSSTISVTGDLGDLSDVKLEIDNALDLEEVGKTQEEKVVVSTVESGQDQQHGVLQDLAAAALDNVHNLGTPYNYNLAVNS</sequence>
<feature type="compositionally biased region" description="Acidic residues" evidence="6">
    <location>
        <begin position="261"/>
        <end position="273"/>
    </location>
</feature>
<dbReference type="AlphaFoldDB" id="A0AA89BW02"/>
<accession>A0AA89BW02</accession>
<dbReference type="Gene3D" id="3.30.160.60">
    <property type="entry name" value="Classic Zinc Finger"/>
    <property type="match status" value="4"/>
</dbReference>